<evidence type="ECO:0000259" key="16">
    <source>
        <dbReference type="Pfam" id="PF01502"/>
    </source>
</evidence>
<evidence type="ECO:0000256" key="1">
    <source>
        <dbReference type="ARBA" id="ARBA00000024"/>
    </source>
</evidence>
<dbReference type="CDD" id="cd11534">
    <property type="entry name" value="NTP-PPase_HisIE_like"/>
    <property type="match status" value="1"/>
</dbReference>
<evidence type="ECO:0000256" key="5">
    <source>
        <dbReference type="ARBA" id="ARBA00005204"/>
    </source>
</evidence>
<evidence type="ECO:0000256" key="8">
    <source>
        <dbReference type="ARBA" id="ARBA00022490"/>
    </source>
</evidence>
<dbReference type="FunFam" id="3.10.20.810:FF:000001">
    <property type="entry name" value="Histidine biosynthesis bifunctional protein HisIE"/>
    <property type="match status" value="1"/>
</dbReference>
<evidence type="ECO:0000256" key="10">
    <source>
        <dbReference type="ARBA" id="ARBA00022741"/>
    </source>
</evidence>
<comment type="subcellular location">
    <subcellularLocation>
        <location evidence="3 15">Cytoplasm</location>
    </subcellularLocation>
</comment>
<dbReference type="HAMAP" id="MF_01020">
    <property type="entry name" value="HisE"/>
    <property type="match status" value="1"/>
</dbReference>
<evidence type="ECO:0000256" key="2">
    <source>
        <dbReference type="ARBA" id="ARBA00001460"/>
    </source>
</evidence>
<keyword evidence="11 15" id="KW-0378">Hydrolase</keyword>
<dbReference type="GO" id="GO:0004636">
    <property type="term" value="F:phosphoribosyl-ATP diphosphatase activity"/>
    <property type="evidence" value="ECO:0007669"/>
    <property type="project" value="UniProtKB-UniRule"/>
</dbReference>
<dbReference type="GO" id="GO:0000105">
    <property type="term" value="P:L-histidine biosynthetic process"/>
    <property type="evidence" value="ECO:0007669"/>
    <property type="project" value="UniProtKB-UniRule"/>
</dbReference>
<dbReference type="EC" id="3.6.1.31" evidence="15"/>
<keyword evidence="8 15" id="KW-0963">Cytoplasm</keyword>
<evidence type="ECO:0000256" key="15">
    <source>
        <dbReference type="HAMAP-Rule" id="MF_01019"/>
    </source>
</evidence>
<dbReference type="SUPFAM" id="SSF101386">
    <property type="entry name" value="all-alpha NTP pyrophosphatases"/>
    <property type="match status" value="1"/>
</dbReference>
<protein>
    <recommendedName>
        <fullName evidence="15">Histidine biosynthesis bifunctional protein HisIE</fullName>
    </recommendedName>
    <domain>
        <recommendedName>
            <fullName evidence="15">Phosphoribosyl-AMP cyclohydrolase</fullName>
            <shortName evidence="15">PRA-CH</shortName>
            <ecNumber evidence="15">3.5.4.19</ecNumber>
        </recommendedName>
    </domain>
    <domain>
        <recommendedName>
            <fullName evidence="15">Phosphoribosyl-ATP pyrophosphatase</fullName>
            <shortName evidence="15">PRA-PH</shortName>
            <ecNumber evidence="15">3.6.1.31</ecNumber>
        </recommendedName>
    </domain>
</protein>
<dbReference type="GO" id="GO:0005737">
    <property type="term" value="C:cytoplasm"/>
    <property type="evidence" value="ECO:0007669"/>
    <property type="project" value="UniProtKB-SubCell"/>
</dbReference>
<dbReference type="PANTHER" id="PTHR42945:SF9">
    <property type="entry name" value="HISTIDINE BIOSYNTHESIS BIFUNCTIONAL PROTEIN HISIE"/>
    <property type="match status" value="1"/>
</dbReference>
<dbReference type="OrthoDB" id="9795769at2"/>
<keyword evidence="13 15" id="KW-0368">Histidine biosynthesis</keyword>
<evidence type="ECO:0000256" key="3">
    <source>
        <dbReference type="ARBA" id="ARBA00004496"/>
    </source>
</evidence>
<dbReference type="AlphaFoldDB" id="A0A7C8LIP9"/>
<proteinExistence type="inferred from homology"/>
<dbReference type="SUPFAM" id="SSF141734">
    <property type="entry name" value="HisI-like"/>
    <property type="match status" value="1"/>
</dbReference>
<gene>
    <name evidence="15" type="primary">hisI</name>
    <name evidence="15" type="synonym">hisIE</name>
    <name evidence="17" type="ORF">GND95_00475</name>
</gene>
<dbReference type="EC" id="3.5.4.19" evidence="15"/>
<dbReference type="NCBIfam" id="NF000768">
    <property type="entry name" value="PRK00051.1"/>
    <property type="match status" value="1"/>
</dbReference>
<dbReference type="HAMAP" id="MF_01019">
    <property type="entry name" value="HisIE"/>
    <property type="match status" value="1"/>
</dbReference>
<dbReference type="GO" id="GO:0005524">
    <property type="term" value="F:ATP binding"/>
    <property type="evidence" value="ECO:0007669"/>
    <property type="project" value="UniProtKB-KW"/>
</dbReference>
<dbReference type="HAMAP" id="MF_01021">
    <property type="entry name" value="HisI"/>
    <property type="match status" value="1"/>
</dbReference>
<keyword evidence="18" id="KW-1185">Reference proteome</keyword>
<evidence type="ECO:0000256" key="14">
    <source>
        <dbReference type="ARBA" id="ARBA00023268"/>
    </source>
</evidence>
<comment type="catalytic activity">
    <reaction evidence="2 15">
        <text>1-(5-phospho-beta-D-ribosyl)-ATP + H2O = 1-(5-phospho-beta-D-ribosyl)-5'-AMP + diphosphate + H(+)</text>
        <dbReference type="Rhea" id="RHEA:22828"/>
        <dbReference type="ChEBI" id="CHEBI:15377"/>
        <dbReference type="ChEBI" id="CHEBI:15378"/>
        <dbReference type="ChEBI" id="CHEBI:33019"/>
        <dbReference type="ChEBI" id="CHEBI:59457"/>
        <dbReference type="ChEBI" id="CHEBI:73183"/>
        <dbReference type="EC" id="3.6.1.31"/>
    </reaction>
</comment>
<dbReference type="Proteomes" id="UP000483018">
    <property type="component" value="Unassembled WGS sequence"/>
</dbReference>
<dbReference type="Gene3D" id="1.10.287.1080">
    <property type="entry name" value="MazG-like"/>
    <property type="match status" value="1"/>
</dbReference>
<feature type="domain" description="Phosphoribosyl-AMP cyclohydrolase" evidence="16">
    <location>
        <begin position="32"/>
        <end position="105"/>
    </location>
</feature>
<comment type="similarity">
    <text evidence="6 15">In the C-terminal section; belongs to the PRA-PH family.</text>
</comment>
<dbReference type="InterPro" id="IPR038019">
    <property type="entry name" value="PRib_AMP_CycHydrolase_sf"/>
</dbReference>
<evidence type="ECO:0000256" key="9">
    <source>
        <dbReference type="ARBA" id="ARBA00022605"/>
    </source>
</evidence>
<dbReference type="InterPro" id="IPR026660">
    <property type="entry name" value="PRA-CH"/>
</dbReference>
<evidence type="ECO:0000256" key="13">
    <source>
        <dbReference type="ARBA" id="ARBA00023102"/>
    </source>
</evidence>
<comment type="pathway">
    <text evidence="4 15">Amino-acid biosynthesis; L-histidine biosynthesis; L-histidine from 5-phospho-alpha-D-ribose 1-diphosphate: step 3/9.</text>
</comment>
<dbReference type="GO" id="GO:0004635">
    <property type="term" value="F:phosphoribosyl-AMP cyclohydrolase activity"/>
    <property type="evidence" value="ECO:0007669"/>
    <property type="project" value="UniProtKB-UniRule"/>
</dbReference>
<dbReference type="InterPro" id="IPR023019">
    <property type="entry name" value="His_synth_HisIE"/>
</dbReference>
<dbReference type="Gene3D" id="3.10.20.810">
    <property type="entry name" value="Phosphoribosyl-AMP cyclohydrolase"/>
    <property type="match status" value="1"/>
</dbReference>
<keyword evidence="14 15" id="KW-0511">Multifunctional enzyme</keyword>
<evidence type="ECO:0000256" key="11">
    <source>
        <dbReference type="ARBA" id="ARBA00022801"/>
    </source>
</evidence>
<keyword evidence="10 15" id="KW-0547">Nucleotide-binding</keyword>
<dbReference type="UniPathway" id="UPA00031">
    <property type="reaction ID" value="UER00007"/>
</dbReference>
<comment type="caution">
    <text evidence="17">The sequence shown here is derived from an EMBL/GenBank/DDBJ whole genome shotgun (WGS) entry which is preliminary data.</text>
</comment>
<keyword evidence="9 15" id="KW-0028">Amino-acid biosynthesis</keyword>
<reference evidence="17 18" key="1">
    <citation type="submission" date="2019-12" db="EMBL/GenBank/DDBJ databases">
        <title>Defluviitalea raffinosedens, isolated from a biogas fermenter, genome sequencing and characterization.</title>
        <authorList>
            <person name="Rettenmaier R."/>
            <person name="Schneider M."/>
            <person name="Neuhaus K."/>
            <person name="Liebl W."/>
            <person name="Zverlov V."/>
        </authorList>
    </citation>
    <scope>NUCLEOTIDE SEQUENCE [LARGE SCALE GENOMIC DNA]</scope>
    <source>
        <strain evidence="17 18">249c-K6</strain>
    </source>
</reference>
<evidence type="ECO:0000256" key="4">
    <source>
        <dbReference type="ARBA" id="ARBA00005169"/>
    </source>
</evidence>
<dbReference type="Pfam" id="PF01502">
    <property type="entry name" value="PRA-CH"/>
    <property type="match status" value="1"/>
</dbReference>
<comment type="similarity">
    <text evidence="7 15">In the N-terminal section; belongs to the PRA-CH family.</text>
</comment>
<sequence length="216" mass="25074">MNNMEIIDDIKYDAQGLVPAITQDIYSKEVLMVAYMNKEALQKTLETGNVHYYSRSRQKLWLKGETSGHFQKVKEISFDCDLDAILIQVEQIGAACHTGNRTCFYRSLKNNELVEKEAKDQNQDKFEVLQQIYDVIVDRRKNPKEGSYTNYLFDKGIDKMLKKVGEETAEVIIASKNNDKAEITYEISDLLYHLMVVMVQTGVQWEDLCNELLKRR</sequence>
<evidence type="ECO:0000313" key="17">
    <source>
        <dbReference type="EMBL" id="KAE9636940.1"/>
    </source>
</evidence>
<dbReference type="PANTHER" id="PTHR42945">
    <property type="entry name" value="HISTIDINE BIOSYNTHESIS BIFUNCTIONAL PROTEIN"/>
    <property type="match status" value="1"/>
</dbReference>
<comment type="pathway">
    <text evidence="5 15">Amino-acid biosynthesis; L-histidine biosynthesis; L-histidine from 5-phospho-alpha-D-ribose 1-diphosphate: step 2/9.</text>
</comment>
<dbReference type="NCBIfam" id="NF002747">
    <property type="entry name" value="PRK02759.1"/>
    <property type="match status" value="1"/>
</dbReference>
<dbReference type="EMBL" id="WSLF01000001">
    <property type="protein sequence ID" value="KAE9636940.1"/>
    <property type="molecule type" value="Genomic_DNA"/>
</dbReference>
<dbReference type="NCBIfam" id="TIGR03188">
    <property type="entry name" value="histidine_hisI"/>
    <property type="match status" value="1"/>
</dbReference>
<name>A0A7C8LIP9_9FIRM</name>
<evidence type="ECO:0000256" key="7">
    <source>
        <dbReference type="ARBA" id="ARBA00008299"/>
    </source>
</evidence>
<evidence type="ECO:0000256" key="6">
    <source>
        <dbReference type="ARBA" id="ARBA00007731"/>
    </source>
</evidence>
<dbReference type="Pfam" id="PF01503">
    <property type="entry name" value="PRA-PH"/>
    <property type="match status" value="1"/>
</dbReference>
<evidence type="ECO:0000313" key="18">
    <source>
        <dbReference type="Proteomes" id="UP000483018"/>
    </source>
</evidence>
<organism evidence="17 18">
    <name type="scientific">Defluviitalea raffinosedens</name>
    <dbReference type="NCBI Taxonomy" id="1450156"/>
    <lineage>
        <taxon>Bacteria</taxon>
        <taxon>Bacillati</taxon>
        <taxon>Bacillota</taxon>
        <taxon>Clostridia</taxon>
        <taxon>Lachnospirales</taxon>
        <taxon>Defluviitaleaceae</taxon>
        <taxon>Defluviitalea</taxon>
    </lineage>
</organism>
<comment type="catalytic activity">
    <reaction evidence="1 15">
        <text>1-(5-phospho-beta-D-ribosyl)-5'-AMP + H2O = 1-(5-phospho-beta-D-ribosyl)-5-[(5-phospho-beta-D-ribosylamino)methylideneamino]imidazole-4-carboxamide</text>
        <dbReference type="Rhea" id="RHEA:20049"/>
        <dbReference type="ChEBI" id="CHEBI:15377"/>
        <dbReference type="ChEBI" id="CHEBI:58435"/>
        <dbReference type="ChEBI" id="CHEBI:59457"/>
        <dbReference type="EC" id="3.5.4.19"/>
    </reaction>
</comment>
<evidence type="ECO:0000256" key="12">
    <source>
        <dbReference type="ARBA" id="ARBA00022840"/>
    </source>
</evidence>
<dbReference type="InterPro" id="IPR002496">
    <property type="entry name" value="PRib_AMP_CycHydrolase_dom"/>
</dbReference>
<accession>A0A7C8LIP9</accession>
<dbReference type="InterPro" id="IPR021130">
    <property type="entry name" value="PRib-ATP_PPHydrolase-like"/>
</dbReference>
<feature type="region of interest" description="Phosphoribosyl-ATP pyrophosphohydrolase" evidence="15">
    <location>
        <begin position="129"/>
        <end position="216"/>
    </location>
</feature>
<dbReference type="InterPro" id="IPR008179">
    <property type="entry name" value="HisE"/>
</dbReference>
<keyword evidence="12 15" id="KW-0067">ATP-binding</keyword>
<feature type="region of interest" description="Phosphoribosyl-AMP cyclohydrolase" evidence="15">
    <location>
        <begin position="1"/>
        <end position="128"/>
    </location>
</feature>